<accession>A0A8T8K5U6</accession>
<organism evidence="1 2">
    <name type="scientific">Methanobacterium alkalithermotolerans</name>
    <dbReference type="NCBI Taxonomy" id="2731220"/>
    <lineage>
        <taxon>Archaea</taxon>
        <taxon>Methanobacteriati</taxon>
        <taxon>Methanobacteriota</taxon>
        <taxon>Methanomada group</taxon>
        <taxon>Methanobacteria</taxon>
        <taxon>Methanobacteriales</taxon>
        <taxon>Methanobacteriaceae</taxon>
        <taxon>Methanobacterium</taxon>
    </lineage>
</organism>
<evidence type="ECO:0000313" key="1">
    <source>
        <dbReference type="EMBL" id="QUH23387.1"/>
    </source>
</evidence>
<protein>
    <submittedName>
        <fullName evidence="1">Uncharacterized protein</fullName>
    </submittedName>
</protein>
<keyword evidence="2" id="KW-1185">Reference proteome</keyword>
<name>A0A8T8K5U6_9EURY</name>
<dbReference type="AlphaFoldDB" id="A0A8T8K5U6"/>
<dbReference type="Proteomes" id="UP000681041">
    <property type="component" value="Chromosome"/>
</dbReference>
<gene>
    <name evidence="1" type="ORF">HYG87_06230</name>
</gene>
<dbReference type="EMBL" id="CP058560">
    <property type="protein sequence ID" value="QUH23387.1"/>
    <property type="molecule type" value="Genomic_DNA"/>
</dbReference>
<dbReference type="GeneID" id="64820345"/>
<dbReference type="OrthoDB" id="85914at2157"/>
<reference evidence="1" key="1">
    <citation type="submission" date="2020-07" db="EMBL/GenBank/DDBJ databases">
        <title>Methanobacterium. sp. MethCan genome.</title>
        <authorList>
            <person name="Postec A."/>
            <person name="Quemeneur M."/>
        </authorList>
    </citation>
    <scope>NUCLEOTIDE SEQUENCE</scope>
    <source>
        <strain evidence="1">MethCAN</strain>
    </source>
</reference>
<dbReference type="KEGG" id="meme:HYG87_06230"/>
<proteinExistence type="predicted"/>
<sequence length="324" mass="37077">MSNIVRENRGFIFSTDLLLALIVVSIILGLSAEIVDTISYKMQNYGSRNSLERLAHEGADILIKSPGSPDNWEELNEGEIKYPGLSSLDNDHSPPKGHLLSYKKILKLKKDYEKIIPGNFFPGYVDCSMIIYPLDKTLDPLVIYDSPHLSVSNEVVVVNRSVLCDYRSQGCLLYLNIRPDSLNSESIFLEKCHQLDHGIENGEEYWICRNFRINRSQMKNHSYYLISTSNAAQFQWIMDQSCNKSNNRREFTNNPLKLDGDIKSLSNNMDYEVFFLHINLKKGFSGSFEIMVVEVPIDTPLKELKSEFFKIQPCNFVLKAGIKN</sequence>
<evidence type="ECO:0000313" key="2">
    <source>
        <dbReference type="Proteomes" id="UP000681041"/>
    </source>
</evidence>
<dbReference type="RefSeq" id="WP_211532344.1">
    <property type="nucleotide sequence ID" value="NZ_CP058560.1"/>
</dbReference>